<dbReference type="InterPro" id="IPR036010">
    <property type="entry name" value="2Fe-2S_ferredoxin-like_sf"/>
</dbReference>
<evidence type="ECO:0000256" key="6">
    <source>
        <dbReference type="ARBA" id="ARBA00034078"/>
    </source>
</evidence>
<dbReference type="GO" id="GO:0140647">
    <property type="term" value="P:P450-containing electron transport chain"/>
    <property type="evidence" value="ECO:0007669"/>
    <property type="project" value="InterPro"/>
</dbReference>
<organism evidence="8 9">
    <name type="scientific">Phormidium tenue NIES-30</name>
    <dbReference type="NCBI Taxonomy" id="549789"/>
    <lineage>
        <taxon>Bacteria</taxon>
        <taxon>Bacillati</taxon>
        <taxon>Cyanobacteriota</taxon>
        <taxon>Cyanophyceae</taxon>
        <taxon>Oscillatoriophycideae</taxon>
        <taxon>Oscillatoriales</taxon>
        <taxon>Oscillatoriaceae</taxon>
        <taxon>Phormidium</taxon>
    </lineage>
</organism>
<evidence type="ECO:0000259" key="7">
    <source>
        <dbReference type="Pfam" id="PF00111"/>
    </source>
</evidence>
<keyword evidence="3" id="KW-0479">Metal-binding</keyword>
<evidence type="ECO:0000256" key="3">
    <source>
        <dbReference type="ARBA" id="ARBA00022723"/>
    </source>
</evidence>
<dbReference type="PANTHER" id="PTHR23426">
    <property type="entry name" value="FERREDOXIN/ADRENODOXIN"/>
    <property type="match status" value="1"/>
</dbReference>
<comment type="similarity">
    <text evidence="1">Belongs to the adrenodoxin/putidaredoxin family.</text>
</comment>
<keyword evidence="4" id="KW-0408">Iron</keyword>
<keyword evidence="2" id="KW-0001">2Fe-2S</keyword>
<dbReference type="InterPro" id="IPR012675">
    <property type="entry name" value="Beta-grasp_dom_sf"/>
</dbReference>
<dbReference type="EMBL" id="MRCG01000002">
    <property type="protein sequence ID" value="OKH50212.1"/>
    <property type="molecule type" value="Genomic_DNA"/>
</dbReference>
<dbReference type="GO" id="GO:0009055">
    <property type="term" value="F:electron transfer activity"/>
    <property type="evidence" value="ECO:0007669"/>
    <property type="project" value="TreeGrafter"/>
</dbReference>
<accession>A0A1U7J9R3</accession>
<dbReference type="STRING" id="549789.NIES30_05840"/>
<evidence type="ECO:0000313" key="9">
    <source>
        <dbReference type="Proteomes" id="UP000185557"/>
    </source>
</evidence>
<name>A0A1U7J9R3_9CYAN</name>
<dbReference type="Gene3D" id="3.10.20.30">
    <property type="match status" value="1"/>
</dbReference>
<dbReference type="GO" id="GO:0046872">
    <property type="term" value="F:metal ion binding"/>
    <property type="evidence" value="ECO:0007669"/>
    <property type="project" value="UniProtKB-KW"/>
</dbReference>
<evidence type="ECO:0000256" key="2">
    <source>
        <dbReference type="ARBA" id="ARBA00022714"/>
    </source>
</evidence>
<gene>
    <name evidence="8" type="ORF">NIES30_05840</name>
</gene>
<dbReference type="AlphaFoldDB" id="A0A1U7J9R3"/>
<keyword evidence="9" id="KW-1185">Reference proteome</keyword>
<proteinExistence type="inferred from homology"/>
<dbReference type="Pfam" id="PF00111">
    <property type="entry name" value="Fer2"/>
    <property type="match status" value="1"/>
</dbReference>
<comment type="cofactor">
    <cofactor evidence="6">
        <name>[2Fe-2S] cluster</name>
        <dbReference type="ChEBI" id="CHEBI:190135"/>
    </cofactor>
</comment>
<dbReference type="SUPFAM" id="SSF54292">
    <property type="entry name" value="2Fe-2S ferredoxin-like"/>
    <property type="match status" value="1"/>
</dbReference>
<dbReference type="CDD" id="cd00207">
    <property type="entry name" value="fer2"/>
    <property type="match status" value="1"/>
</dbReference>
<comment type="caution">
    <text evidence="8">The sequence shown here is derived from an EMBL/GenBank/DDBJ whole genome shotgun (WGS) entry which is preliminary data.</text>
</comment>
<dbReference type="InterPro" id="IPR001041">
    <property type="entry name" value="2Fe-2S_ferredoxin-type"/>
</dbReference>
<evidence type="ECO:0000256" key="4">
    <source>
        <dbReference type="ARBA" id="ARBA00023004"/>
    </source>
</evidence>
<dbReference type="InterPro" id="IPR001055">
    <property type="entry name" value="Adrenodoxin-like"/>
</dbReference>
<dbReference type="OrthoDB" id="425218at2"/>
<dbReference type="RefSeq" id="WP_073607452.1">
    <property type="nucleotide sequence ID" value="NZ_MRCG01000002.1"/>
</dbReference>
<protein>
    <submittedName>
        <fullName evidence="8">Iron ABC transporter substrate-binding protein</fullName>
    </submittedName>
</protein>
<evidence type="ECO:0000256" key="1">
    <source>
        <dbReference type="ARBA" id="ARBA00010914"/>
    </source>
</evidence>
<evidence type="ECO:0000256" key="5">
    <source>
        <dbReference type="ARBA" id="ARBA00023014"/>
    </source>
</evidence>
<reference evidence="8 9" key="1">
    <citation type="submission" date="2016-11" db="EMBL/GenBank/DDBJ databases">
        <title>Draft Genome Sequences of Nine Cyanobacterial Strains from Diverse Habitats.</title>
        <authorList>
            <person name="Zhu T."/>
            <person name="Hou S."/>
            <person name="Lu X."/>
            <person name="Hess W.R."/>
        </authorList>
    </citation>
    <scope>NUCLEOTIDE SEQUENCE [LARGE SCALE GENOMIC DNA]</scope>
    <source>
        <strain evidence="8 9">NIES-30</strain>
    </source>
</reference>
<dbReference type="Proteomes" id="UP000185557">
    <property type="component" value="Unassembled WGS sequence"/>
</dbReference>
<feature type="domain" description="2Fe-2S ferredoxin-type" evidence="7">
    <location>
        <begin position="10"/>
        <end position="88"/>
    </location>
</feature>
<evidence type="ECO:0000313" key="8">
    <source>
        <dbReference type="EMBL" id="OKH50212.1"/>
    </source>
</evidence>
<dbReference type="PANTHER" id="PTHR23426:SF65">
    <property type="entry name" value="FERREDOXIN-2, MITOCHONDRIAL"/>
    <property type="match status" value="1"/>
</dbReference>
<keyword evidence="5" id="KW-0411">Iron-sulfur</keyword>
<dbReference type="GO" id="GO:0051537">
    <property type="term" value="F:2 iron, 2 sulfur cluster binding"/>
    <property type="evidence" value="ECO:0007669"/>
    <property type="project" value="UniProtKB-KW"/>
</dbReference>
<sequence>MANVKFVNEGTEIVVADGANLRFKALENRIDIYTFSGKLMNCGGYGQCGTCVVDVVAGGENLSPRTQVEERKLKKWPASCRLACQAMVNGPVSVATKPDRKALAKAKAKSA</sequence>